<feature type="transmembrane region" description="Helical" evidence="7">
    <location>
        <begin position="277"/>
        <end position="297"/>
    </location>
</feature>
<dbReference type="Proteomes" id="UP000527616">
    <property type="component" value="Unassembled WGS sequence"/>
</dbReference>
<feature type="transmembrane region" description="Helical" evidence="7">
    <location>
        <begin position="333"/>
        <end position="355"/>
    </location>
</feature>
<feature type="transmembrane region" description="Helical" evidence="7">
    <location>
        <begin position="244"/>
        <end position="265"/>
    </location>
</feature>
<dbReference type="RefSeq" id="WP_179445458.1">
    <property type="nucleotide sequence ID" value="NZ_JACBZS010000001.1"/>
</dbReference>
<comment type="subcellular location">
    <subcellularLocation>
        <location evidence="1">Cell membrane</location>
        <topology evidence="1">Multi-pass membrane protein</topology>
    </subcellularLocation>
</comment>
<keyword evidence="5 7" id="KW-1133">Transmembrane helix</keyword>
<feature type="transmembrane region" description="Helical" evidence="7">
    <location>
        <begin position="38"/>
        <end position="56"/>
    </location>
</feature>
<evidence type="ECO:0000256" key="6">
    <source>
        <dbReference type="ARBA" id="ARBA00023136"/>
    </source>
</evidence>
<evidence type="ECO:0000256" key="5">
    <source>
        <dbReference type="ARBA" id="ARBA00022989"/>
    </source>
</evidence>
<feature type="transmembrane region" description="Helical" evidence="7">
    <location>
        <begin position="309"/>
        <end position="327"/>
    </location>
</feature>
<keyword evidence="6 7" id="KW-0472">Membrane</keyword>
<feature type="transmembrane region" description="Helical" evidence="7">
    <location>
        <begin position="124"/>
        <end position="142"/>
    </location>
</feature>
<protein>
    <submittedName>
        <fullName evidence="8">MFS family permease</fullName>
    </submittedName>
</protein>
<feature type="transmembrane region" description="Helical" evidence="7">
    <location>
        <begin position="192"/>
        <end position="210"/>
    </location>
</feature>
<evidence type="ECO:0000256" key="3">
    <source>
        <dbReference type="ARBA" id="ARBA00022475"/>
    </source>
</evidence>
<name>A0A7Z0ILI5_9ACTN</name>
<dbReference type="PANTHER" id="PTHR23513:SF11">
    <property type="entry name" value="STAPHYLOFERRIN A TRANSPORTER"/>
    <property type="match status" value="1"/>
</dbReference>
<keyword evidence="4 7" id="KW-0812">Transmembrane</keyword>
<keyword evidence="3" id="KW-1003">Cell membrane</keyword>
<evidence type="ECO:0000313" key="8">
    <source>
        <dbReference type="EMBL" id="NYI71660.1"/>
    </source>
</evidence>
<dbReference type="InterPro" id="IPR036259">
    <property type="entry name" value="MFS_trans_sf"/>
</dbReference>
<feature type="transmembrane region" description="Helical" evidence="7">
    <location>
        <begin position="163"/>
        <end position="186"/>
    </location>
</feature>
<evidence type="ECO:0000256" key="4">
    <source>
        <dbReference type="ARBA" id="ARBA00022692"/>
    </source>
</evidence>
<dbReference type="EMBL" id="JACBZS010000001">
    <property type="protein sequence ID" value="NYI71660.1"/>
    <property type="molecule type" value="Genomic_DNA"/>
</dbReference>
<feature type="transmembrane region" description="Helical" evidence="7">
    <location>
        <begin position="398"/>
        <end position="417"/>
    </location>
</feature>
<evidence type="ECO:0000256" key="1">
    <source>
        <dbReference type="ARBA" id="ARBA00004651"/>
    </source>
</evidence>
<dbReference type="CDD" id="cd06173">
    <property type="entry name" value="MFS_MefA_like"/>
    <property type="match status" value="1"/>
</dbReference>
<keyword evidence="2" id="KW-0813">Transport</keyword>
<dbReference type="GO" id="GO:0005886">
    <property type="term" value="C:plasma membrane"/>
    <property type="evidence" value="ECO:0007669"/>
    <property type="project" value="UniProtKB-SubCell"/>
</dbReference>
<keyword evidence="9" id="KW-1185">Reference proteome</keyword>
<evidence type="ECO:0000313" key="9">
    <source>
        <dbReference type="Proteomes" id="UP000527616"/>
    </source>
</evidence>
<evidence type="ECO:0000256" key="7">
    <source>
        <dbReference type="SAM" id="Phobius"/>
    </source>
</evidence>
<comment type="caution">
    <text evidence="8">The sequence shown here is derived from an EMBL/GenBank/DDBJ whole genome shotgun (WGS) entry which is preliminary data.</text>
</comment>
<dbReference type="Pfam" id="PF05977">
    <property type="entry name" value="MFS_3"/>
    <property type="match status" value="1"/>
</dbReference>
<dbReference type="InterPro" id="IPR010290">
    <property type="entry name" value="TM_effector"/>
</dbReference>
<organism evidence="8 9">
    <name type="scientific">Naumannella cuiyingiana</name>
    <dbReference type="NCBI Taxonomy" id="1347891"/>
    <lineage>
        <taxon>Bacteria</taxon>
        <taxon>Bacillati</taxon>
        <taxon>Actinomycetota</taxon>
        <taxon>Actinomycetes</taxon>
        <taxon>Propionibacteriales</taxon>
        <taxon>Propionibacteriaceae</taxon>
        <taxon>Naumannella</taxon>
    </lineage>
</organism>
<proteinExistence type="predicted"/>
<dbReference type="SUPFAM" id="SSF103473">
    <property type="entry name" value="MFS general substrate transporter"/>
    <property type="match status" value="1"/>
</dbReference>
<gene>
    <name evidence="8" type="ORF">GGQ54_002220</name>
</gene>
<accession>A0A7Z0ILI5</accession>
<feature type="transmembrane region" description="Helical" evidence="7">
    <location>
        <begin position="367"/>
        <end position="386"/>
    </location>
</feature>
<reference evidence="8 9" key="1">
    <citation type="submission" date="2020-07" db="EMBL/GenBank/DDBJ databases">
        <title>Sequencing the genomes of 1000 actinobacteria strains.</title>
        <authorList>
            <person name="Klenk H.-P."/>
        </authorList>
    </citation>
    <scope>NUCLEOTIDE SEQUENCE [LARGE SCALE GENOMIC DNA]</scope>
    <source>
        <strain evidence="8 9">DSM 103164</strain>
    </source>
</reference>
<dbReference type="PANTHER" id="PTHR23513">
    <property type="entry name" value="INTEGRAL MEMBRANE EFFLUX PROTEIN-RELATED"/>
    <property type="match status" value="1"/>
</dbReference>
<dbReference type="Gene3D" id="1.20.1250.20">
    <property type="entry name" value="MFS general substrate transporter like domains"/>
    <property type="match status" value="1"/>
</dbReference>
<feature type="transmembrane region" description="Helical" evidence="7">
    <location>
        <begin position="68"/>
        <end position="92"/>
    </location>
</feature>
<sequence length="443" mass="45882">MSSAARPAHPSPPHPASPEARRWPALLSALSARGYRRYLFSLLIGSMGFWIARIAQDWLVLELTGSPSAVGLTVALQFAPVLIFGLTGGVLADRFPAGALVALSQAGVAMIALTLGLLTLTGTVQAWHVYAGALTFGFLAVIEQPARMRVIAETAGQPRIRNALSLNSTGFQSAALVGPLLAGLIIATLGTGWCFMINFATAGIAAYTLTRLGSNSESRRSAPGQSPLRQLREGLSIVRGTSEIAWAIALAAVLAIFGLGMPALLSAMARNDFGTGVAGYGMLSAALALGSVGGALLSARGTKALRLRHLAALLCALGLLLALAASISHQLIFMGVLSLAGVVTLTLLVQAPVLIQLSCPLTVRGRVMSCYQLAVIGGQAIGNLLVGRLVESIGARPALLICAAAIVLLSIGIGVAMGRQSRLRLAVGRPTFWPRVRIVPSAR</sequence>
<dbReference type="AlphaFoldDB" id="A0A7Z0ILI5"/>
<evidence type="ECO:0000256" key="2">
    <source>
        <dbReference type="ARBA" id="ARBA00022448"/>
    </source>
</evidence>
<feature type="transmembrane region" description="Helical" evidence="7">
    <location>
        <begin position="99"/>
        <end position="118"/>
    </location>
</feature>